<keyword evidence="2" id="KW-0732">Signal</keyword>
<reference evidence="4" key="1">
    <citation type="submission" date="2018-05" db="EMBL/GenBank/DDBJ databases">
        <authorList>
            <person name="Nie L."/>
        </authorList>
    </citation>
    <scope>NUCLEOTIDE SEQUENCE [LARGE SCALE GENOMIC DNA]</scope>
    <source>
        <strain evidence="4">NL</strain>
    </source>
</reference>
<dbReference type="Proteomes" id="UP000248553">
    <property type="component" value="Unassembled WGS sequence"/>
</dbReference>
<evidence type="ECO:0000256" key="1">
    <source>
        <dbReference type="ARBA" id="ARBA00007613"/>
    </source>
</evidence>
<dbReference type="OrthoDB" id="9791261at2"/>
<dbReference type="Gene3D" id="1.20.1600.10">
    <property type="entry name" value="Outer membrane efflux proteins (OEP)"/>
    <property type="match status" value="1"/>
</dbReference>
<dbReference type="EMBL" id="QHKM01000001">
    <property type="protein sequence ID" value="RAK69594.1"/>
    <property type="molecule type" value="Genomic_DNA"/>
</dbReference>
<dbReference type="PANTHER" id="PTHR30203:SF23">
    <property type="entry name" value="OUTER MEMBRANE EFFLUX PROTEIN"/>
    <property type="match status" value="1"/>
</dbReference>
<dbReference type="InterPro" id="IPR003423">
    <property type="entry name" value="OMP_efflux"/>
</dbReference>
<protein>
    <submittedName>
        <fullName evidence="3">TolC family protein</fullName>
    </submittedName>
</protein>
<comment type="similarity">
    <text evidence="1">Belongs to the outer membrane factor (OMF) (TC 1.B.17) family.</text>
</comment>
<keyword evidence="4" id="KW-1185">Reference proteome</keyword>
<evidence type="ECO:0000313" key="3">
    <source>
        <dbReference type="EMBL" id="RAK69594.1"/>
    </source>
</evidence>
<feature type="signal peptide" evidence="2">
    <location>
        <begin position="1"/>
        <end position="24"/>
    </location>
</feature>
<dbReference type="SUPFAM" id="SSF56954">
    <property type="entry name" value="Outer membrane efflux proteins (OEP)"/>
    <property type="match status" value="1"/>
</dbReference>
<sequence>MLSASLRFLSLAAGLLLTAATTAAAQTALPAPADTTRLDLAQAERQFADQNFALLAQRYNVSAAEAQILQARLWDNPTISIEQNTYNPQTRRVLDVTKQGNSIVQVQQLFAIAGRRKAAANVAQQQALAEQYNLQDLLRTLRFQLRTTFYDLYFKQQSLRVYDRQIAEFRRTIGLYESQYQKGNIALKDVVRLKAFLFDLETERQTLLRDMTQDQADLHVLLRDETASFLLPQASVAAIRALSLAQAPGETALADSAQNVRADVRARRAQVQQQQANLRLQHALATPDLAVGYVYDRAGNYIQNYNAVTLGMAIPVFNRNQGNIRTAKAQMEGSQALLQQQQLQVRQEVYQAYTLAQQAEQLSANTDRNTADFDKLIDGIERSYAQRNITIVEFLDFYESYKENLLQRNERSNNRIRAYEQLNYAVGRPVLTPAN</sequence>
<dbReference type="RefSeq" id="WP_111476330.1">
    <property type="nucleotide sequence ID" value="NZ_QHKM01000001.1"/>
</dbReference>
<evidence type="ECO:0000313" key="4">
    <source>
        <dbReference type="Proteomes" id="UP000248553"/>
    </source>
</evidence>
<dbReference type="InterPro" id="IPR010131">
    <property type="entry name" value="MdtP/NodT-like"/>
</dbReference>
<dbReference type="AlphaFoldDB" id="A0A328BUN5"/>
<feature type="chain" id="PRO_5016386447" evidence="2">
    <location>
        <begin position="25"/>
        <end position="435"/>
    </location>
</feature>
<evidence type="ECO:0000256" key="2">
    <source>
        <dbReference type="SAM" id="SignalP"/>
    </source>
</evidence>
<proteinExistence type="inferred from homology"/>
<comment type="caution">
    <text evidence="3">The sequence shown here is derived from an EMBL/GenBank/DDBJ whole genome shotgun (WGS) entry which is preliminary data.</text>
</comment>
<dbReference type="Pfam" id="PF02321">
    <property type="entry name" value="OEP"/>
    <property type="match status" value="2"/>
</dbReference>
<name>A0A328BUN5_9BACT</name>
<gene>
    <name evidence="3" type="ORF">DLM85_01665</name>
</gene>
<organism evidence="3 4">
    <name type="scientific">Hymenobacter edaphi</name>
    <dbReference type="NCBI Taxonomy" id="2211146"/>
    <lineage>
        <taxon>Bacteria</taxon>
        <taxon>Pseudomonadati</taxon>
        <taxon>Bacteroidota</taxon>
        <taxon>Cytophagia</taxon>
        <taxon>Cytophagales</taxon>
        <taxon>Hymenobacteraceae</taxon>
        <taxon>Hymenobacter</taxon>
    </lineage>
</organism>
<accession>A0A328BUN5</accession>
<dbReference type="PANTHER" id="PTHR30203">
    <property type="entry name" value="OUTER MEMBRANE CATION EFFLUX PROTEIN"/>
    <property type="match status" value="1"/>
</dbReference>
<dbReference type="GO" id="GO:0015562">
    <property type="term" value="F:efflux transmembrane transporter activity"/>
    <property type="evidence" value="ECO:0007669"/>
    <property type="project" value="InterPro"/>
</dbReference>